<evidence type="ECO:0000313" key="3">
    <source>
        <dbReference type="Proteomes" id="UP001201549"/>
    </source>
</evidence>
<evidence type="ECO:0000313" key="2">
    <source>
        <dbReference type="EMBL" id="MCS4555544.1"/>
    </source>
</evidence>
<organism evidence="2 3">
    <name type="scientific">Shewanella electrica</name>
    <dbReference type="NCBI Taxonomy" id="515560"/>
    <lineage>
        <taxon>Bacteria</taxon>
        <taxon>Pseudomonadati</taxon>
        <taxon>Pseudomonadota</taxon>
        <taxon>Gammaproteobacteria</taxon>
        <taxon>Alteromonadales</taxon>
        <taxon>Shewanellaceae</taxon>
        <taxon>Shewanella</taxon>
    </lineage>
</organism>
<dbReference type="SUPFAM" id="SSF55073">
    <property type="entry name" value="Nucleotide cyclase"/>
    <property type="match status" value="1"/>
</dbReference>
<feature type="domain" description="GGDEF" evidence="1">
    <location>
        <begin position="67"/>
        <end position="156"/>
    </location>
</feature>
<dbReference type="GO" id="GO:0052621">
    <property type="term" value="F:diguanylate cyclase activity"/>
    <property type="evidence" value="ECO:0007669"/>
    <property type="project" value="UniProtKB-EC"/>
</dbReference>
<dbReference type="InterPro" id="IPR029787">
    <property type="entry name" value="Nucleotide_cyclase"/>
</dbReference>
<keyword evidence="2" id="KW-0808">Transferase</keyword>
<dbReference type="InterPro" id="IPR000160">
    <property type="entry name" value="GGDEF_dom"/>
</dbReference>
<dbReference type="Pfam" id="PF00990">
    <property type="entry name" value="GGDEF"/>
    <property type="match status" value="1"/>
</dbReference>
<name>A0ABT2FJY5_9GAMM</name>
<accession>A0ABT2FJY5</accession>
<keyword evidence="2" id="KW-0548">Nucleotidyltransferase</keyword>
<gene>
    <name evidence="2" type="ORF">L9G74_03775</name>
</gene>
<dbReference type="Gene3D" id="3.30.70.270">
    <property type="match status" value="1"/>
</dbReference>
<dbReference type="InterPro" id="IPR043128">
    <property type="entry name" value="Rev_trsase/Diguanyl_cyclase"/>
</dbReference>
<dbReference type="RefSeq" id="WP_238894943.1">
    <property type="nucleotide sequence ID" value="NZ_JAKOGG010000002.1"/>
</dbReference>
<proteinExistence type="predicted"/>
<keyword evidence="3" id="KW-1185">Reference proteome</keyword>
<dbReference type="Proteomes" id="UP001201549">
    <property type="component" value="Unassembled WGS sequence"/>
</dbReference>
<reference evidence="3" key="1">
    <citation type="submission" date="2023-07" db="EMBL/GenBank/DDBJ databases">
        <title>Shewanella mangrovi sp. nov., an acetaldehyde- degrading bacterium isolated from mangrove sediment.</title>
        <authorList>
            <person name="Liu Y."/>
        </authorList>
    </citation>
    <scope>NUCLEOTIDE SEQUENCE [LARGE SCALE GENOMIC DNA]</scope>
    <source>
        <strain evidence="3">C32</strain>
    </source>
</reference>
<protein>
    <submittedName>
        <fullName evidence="2">Diguanylate cyclase</fullName>
        <ecNumber evidence="2">2.7.7.65</ecNumber>
    </submittedName>
</protein>
<dbReference type="EMBL" id="JAKOGG010000002">
    <property type="protein sequence ID" value="MCS4555544.1"/>
    <property type="molecule type" value="Genomic_DNA"/>
</dbReference>
<sequence length="173" mass="20108">MIYSFNNSGFRDPETGVYNQAYFMEVFHREWFRHLRDQQTLVLLYVHPQLCENSAEPSVRESYTQSIQQGLLRNTDMLARLNSNTFAVGLFNTDDAGTKVVVERIREQLNSFSNSYMQQHGIGVDSKIVACICQPQKSLKPEMLFMTVDDLLLHPEKHKKAEQHQDCLIEKIH</sequence>
<evidence type="ECO:0000259" key="1">
    <source>
        <dbReference type="Pfam" id="PF00990"/>
    </source>
</evidence>
<comment type="caution">
    <text evidence="2">The sequence shown here is derived from an EMBL/GenBank/DDBJ whole genome shotgun (WGS) entry which is preliminary data.</text>
</comment>
<dbReference type="EC" id="2.7.7.65" evidence="2"/>